<comment type="caution">
    <text evidence="3">The sequence shown here is derived from an EMBL/GenBank/DDBJ whole genome shotgun (WGS) entry which is preliminary data.</text>
</comment>
<evidence type="ECO:0000313" key="2">
    <source>
        <dbReference type="EMBL" id="MDA5622329.1"/>
    </source>
</evidence>
<dbReference type="Proteomes" id="UP001145481">
    <property type="component" value="Unassembled WGS sequence"/>
</dbReference>
<accession>A0A849CK79</accession>
<proteinExistence type="predicted"/>
<dbReference type="NCBIfam" id="NF008763">
    <property type="entry name" value="PRK11798.1-2"/>
    <property type="match status" value="1"/>
</dbReference>
<dbReference type="PANTHER" id="PTHR37486">
    <property type="entry name" value="STRINGENT STARVATION PROTEIN B"/>
    <property type="match status" value="1"/>
</dbReference>
<organism evidence="3 4">
    <name type="scientific">Pasteurella multocida</name>
    <dbReference type="NCBI Taxonomy" id="747"/>
    <lineage>
        <taxon>Bacteria</taxon>
        <taxon>Pseudomonadati</taxon>
        <taxon>Pseudomonadota</taxon>
        <taxon>Gammaproteobacteria</taxon>
        <taxon>Pasteurellales</taxon>
        <taxon>Pasteurellaceae</taxon>
        <taxon>Pasteurella</taxon>
    </lineage>
</organism>
<dbReference type="Pfam" id="PF04386">
    <property type="entry name" value="SspB"/>
    <property type="match status" value="1"/>
</dbReference>
<protein>
    <submittedName>
        <fullName evidence="3">ClpXP protease specificity-enhancing factor</fullName>
    </submittedName>
</protein>
<dbReference type="GO" id="GO:0045732">
    <property type="term" value="P:positive regulation of protein catabolic process"/>
    <property type="evidence" value="ECO:0007669"/>
    <property type="project" value="TreeGrafter"/>
</dbReference>
<dbReference type="RefSeq" id="WP_014668071.1">
    <property type="nucleotide sequence ID" value="NZ_CP030096.1"/>
</dbReference>
<evidence type="ECO:0000313" key="4">
    <source>
        <dbReference type="Proteomes" id="UP000540079"/>
    </source>
</evidence>
<dbReference type="InterPro" id="IPR007481">
    <property type="entry name" value="SspB"/>
</dbReference>
<sequence>MLHKSSPKRPYLLRAYYDWLVDNDFTPYLVVDATYVSVKVPVEYVKDGQIVLNLSANATDNLVLSNESIQFSARFRGISQDIFIPMGAALAIYARENGDGVLFEPEAIYDELATQNIGVEQPLSFVEAVDKPKTSENTQKSTNKDKTTEKKATSHLRIIK</sequence>
<feature type="region of interest" description="Disordered" evidence="1">
    <location>
        <begin position="128"/>
        <end position="160"/>
    </location>
</feature>
<name>A0A849CK79_PASMD</name>
<dbReference type="PANTHER" id="PTHR37486:SF1">
    <property type="entry name" value="STRINGENT STARVATION PROTEIN B"/>
    <property type="match status" value="1"/>
</dbReference>
<keyword evidence="3" id="KW-0378">Hydrolase</keyword>
<dbReference type="NCBIfam" id="NF008769">
    <property type="entry name" value="PRK11798.2-5"/>
    <property type="match status" value="1"/>
</dbReference>
<reference evidence="3 4" key="1">
    <citation type="journal article" date="2018" name="Front. Microbiol.">
        <title>Genetic and Phylogenetic Characteristics of Pasteurella multocida Isolates From Different Host Species.</title>
        <authorList>
            <person name="Peng Z."/>
            <person name="Liang W."/>
            <person name="Wang F."/>
            <person name="Xu Z."/>
            <person name="Xie Z."/>
            <person name="Lian Z."/>
            <person name="Hua L."/>
            <person name="Zhou R."/>
            <person name="Chen H."/>
            <person name="Wu B."/>
        </authorList>
    </citation>
    <scope>NUCLEOTIDE SEQUENCE [LARGE SCALE GENOMIC DNA]</scope>
    <source>
        <strain evidence="3 4">HNA06</strain>
    </source>
</reference>
<dbReference type="GO" id="GO:0008233">
    <property type="term" value="F:peptidase activity"/>
    <property type="evidence" value="ECO:0007669"/>
    <property type="project" value="UniProtKB-KW"/>
</dbReference>
<dbReference type="GO" id="GO:0005829">
    <property type="term" value="C:cytosol"/>
    <property type="evidence" value="ECO:0007669"/>
    <property type="project" value="TreeGrafter"/>
</dbReference>
<gene>
    <name evidence="3" type="ORF">C2800_05665</name>
    <name evidence="2" type="ORF">NM948_01980</name>
</gene>
<evidence type="ECO:0000256" key="1">
    <source>
        <dbReference type="SAM" id="MobiDB-lite"/>
    </source>
</evidence>
<feature type="compositionally biased region" description="Basic and acidic residues" evidence="1">
    <location>
        <begin position="142"/>
        <end position="152"/>
    </location>
</feature>
<dbReference type="InterPro" id="IPR036760">
    <property type="entry name" value="SspB-like_sf"/>
</dbReference>
<dbReference type="PIRSF" id="PIRSF005276">
    <property type="entry name" value="SspB"/>
    <property type="match status" value="1"/>
</dbReference>
<dbReference type="EMBL" id="PPVL01000004">
    <property type="protein sequence ID" value="NNI78909.1"/>
    <property type="molecule type" value="Genomic_DNA"/>
</dbReference>
<keyword evidence="3" id="KW-0645">Protease</keyword>
<evidence type="ECO:0000313" key="3">
    <source>
        <dbReference type="EMBL" id="NNI78909.1"/>
    </source>
</evidence>
<reference evidence="2" key="2">
    <citation type="submission" date="2022-07" db="EMBL/GenBank/DDBJ databases">
        <title>Genome-based characterization of novel serogroup A variants of Pasteurella multocida.</title>
        <authorList>
            <person name="Prajapati A."/>
            <person name="Yogisharadhya R."/>
            <person name="Mohanty N."/>
            <person name="Chanda M."/>
            <person name="Mendem S.K."/>
            <person name="Siddaramappa S."/>
            <person name="Shivachandra S.B."/>
        </authorList>
    </citation>
    <scope>NUCLEOTIDE SEQUENCE</scope>
    <source>
        <strain evidence="2">NIVEDIPm19</strain>
    </source>
</reference>
<dbReference type="Proteomes" id="UP000540079">
    <property type="component" value="Unassembled WGS sequence"/>
</dbReference>
<dbReference type="GO" id="GO:0006508">
    <property type="term" value="P:proteolysis"/>
    <property type="evidence" value="ECO:0007669"/>
    <property type="project" value="UniProtKB-KW"/>
</dbReference>
<dbReference type="EMBL" id="JANJHC010000003">
    <property type="protein sequence ID" value="MDA5622329.1"/>
    <property type="molecule type" value="Genomic_DNA"/>
</dbReference>
<dbReference type="SUPFAM" id="SSF101738">
    <property type="entry name" value="SspB-like"/>
    <property type="match status" value="1"/>
</dbReference>
<dbReference type="GO" id="GO:0005840">
    <property type="term" value="C:ribosome"/>
    <property type="evidence" value="ECO:0007669"/>
    <property type="project" value="TreeGrafter"/>
</dbReference>
<dbReference type="AlphaFoldDB" id="A0A849CK79"/>
<dbReference type="Gene3D" id="2.30.30.220">
    <property type="entry name" value="SspB-like"/>
    <property type="match status" value="1"/>
</dbReference>